<dbReference type="Proteomes" id="UP000215914">
    <property type="component" value="Unassembled WGS sequence"/>
</dbReference>
<accession>A0A9K3E069</accession>
<dbReference type="SUPFAM" id="SSF55031">
    <property type="entry name" value="Bacterial exopeptidase dimerisation domain"/>
    <property type="match status" value="1"/>
</dbReference>
<dbReference type="EMBL" id="MNCJ02000330">
    <property type="protein sequence ID" value="KAF5763817.1"/>
    <property type="molecule type" value="Genomic_DNA"/>
</dbReference>
<evidence type="ECO:0000313" key="1">
    <source>
        <dbReference type="EMBL" id="KAF5763817.1"/>
    </source>
</evidence>
<dbReference type="Gene3D" id="3.30.70.360">
    <property type="match status" value="1"/>
</dbReference>
<comment type="caution">
    <text evidence="1">The sequence shown here is derived from an EMBL/GenBank/DDBJ whole genome shotgun (WGS) entry which is preliminary data.</text>
</comment>
<gene>
    <name evidence="1" type="ORF">HanXRQr2_Chr15g0684831</name>
</gene>
<protein>
    <submittedName>
        <fullName evidence="1">Bacterial exopeptidase dimerization domain-containing protein</fullName>
    </submittedName>
</protein>
<evidence type="ECO:0000313" key="2">
    <source>
        <dbReference type="Proteomes" id="UP000215914"/>
    </source>
</evidence>
<dbReference type="Gramene" id="mRNA:HanXRQr2_Chr15g0684831">
    <property type="protein sequence ID" value="mRNA:HanXRQr2_Chr15g0684831"/>
    <property type="gene ID" value="HanXRQr2_Chr15g0684831"/>
</dbReference>
<dbReference type="InterPro" id="IPR017439">
    <property type="entry name" value="Amidohydrolase"/>
</dbReference>
<sequence length="124" mass="13083">MCVHMVEFLHVAPTTGSAYRHYEGMMVLVFQPAEEGGSDAKDSGYLENVKAIFGLHVSPDHPLGQVFSQSGPVLAGSDVLEAVLTGKGGHAAIPQHSIDPILAASNVVVSLQHLVSREPDPLDS</sequence>
<keyword evidence="2" id="KW-1185">Reference proteome</keyword>
<proteinExistence type="predicted"/>
<dbReference type="AlphaFoldDB" id="A0A9K3E069"/>
<dbReference type="GO" id="GO:0016787">
    <property type="term" value="F:hydrolase activity"/>
    <property type="evidence" value="ECO:0007669"/>
    <property type="project" value="InterPro"/>
</dbReference>
<dbReference type="SUPFAM" id="SSF53187">
    <property type="entry name" value="Zn-dependent exopeptidases"/>
    <property type="match status" value="1"/>
</dbReference>
<reference evidence="1" key="2">
    <citation type="submission" date="2020-06" db="EMBL/GenBank/DDBJ databases">
        <title>Helianthus annuus Genome sequencing and assembly Release 2.</title>
        <authorList>
            <person name="Gouzy J."/>
            <person name="Langlade N."/>
            <person name="Munos S."/>
        </authorList>
    </citation>
    <scope>NUCLEOTIDE SEQUENCE</scope>
    <source>
        <tissue evidence="1">Leaves</tissue>
    </source>
</reference>
<dbReference type="PANTHER" id="PTHR11014">
    <property type="entry name" value="PEPTIDASE M20 FAMILY MEMBER"/>
    <property type="match status" value="1"/>
</dbReference>
<organism evidence="1 2">
    <name type="scientific">Helianthus annuus</name>
    <name type="common">Common sunflower</name>
    <dbReference type="NCBI Taxonomy" id="4232"/>
    <lineage>
        <taxon>Eukaryota</taxon>
        <taxon>Viridiplantae</taxon>
        <taxon>Streptophyta</taxon>
        <taxon>Embryophyta</taxon>
        <taxon>Tracheophyta</taxon>
        <taxon>Spermatophyta</taxon>
        <taxon>Magnoliopsida</taxon>
        <taxon>eudicotyledons</taxon>
        <taxon>Gunneridae</taxon>
        <taxon>Pentapetalae</taxon>
        <taxon>asterids</taxon>
        <taxon>campanulids</taxon>
        <taxon>Asterales</taxon>
        <taxon>Asteraceae</taxon>
        <taxon>Asteroideae</taxon>
        <taxon>Heliantheae alliance</taxon>
        <taxon>Heliantheae</taxon>
        <taxon>Helianthus</taxon>
    </lineage>
</organism>
<dbReference type="InterPro" id="IPR036264">
    <property type="entry name" value="Bact_exopeptidase_dim_dom"/>
</dbReference>
<dbReference type="PANTHER" id="PTHR11014:SF153">
    <property type="entry name" value="PEPTIDASE M20, BACTERIAL EXOPEPTIDASE DIMERIZATION DOMAIN-CONTAINING PROTEIN"/>
    <property type="match status" value="1"/>
</dbReference>
<reference evidence="1" key="1">
    <citation type="journal article" date="2017" name="Nature">
        <title>The sunflower genome provides insights into oil metabolism, flowering and Asterid evolution.</title>
        <authorList>
            <person name="Badouin H."/>
            <person name="Gouzy J."/>
            <person name="Grassa C.J."/>
            <person name="Murat F."/>
            <person name="Staton S.E."/>
            <person name="Cottret L."/>
            <person name="Lelandais-Briere C."/>
            <person name="Owens G.L."/>
            <person name="Carrere S."/>
            <person name="Mayjonade B."/>
            <person name="Legrand L."/>
            <person name="Gill N."/>
            <person name="Kane N.C."/>
            <person name="Bowers J.E."/>
            <person name="Hubner S."/>
            <person name="Bellec A."/>
            <person name="Berard A."/>
            <person name="Berges H."/>
            <person name="Blanchet N."/>
            <person name="Boniface M.C."/>
            <person name="Brunel D."/>
            <person name="Catrice O."/>
            <person name="Chaidir N."/>
            <person name="Claudel C."/>
            <person name="Donnadieu C."/>
            <person name="Faraut T."/>
            <person name="Fievet G."/>
            <person name="Helmstetter N."/>
            <person name="King M."/>
            <person name="Knapp S.J."/>
            <person name="Lai Z."/>
            <person name="Le Paslier M.C."/>
            <person name="Lippi Y."/>
            <person name="Lorenzon L."/>
            <person name="Mandel J.R."/>
            <person name="Marage G."/>
            <person name="Marchand G."/>
            <person name="Marquand E."/>
            <person name="Bret-Mestries E."/>
            <person name="Morien E."/>
            <person name="Nambeesan S."/>
            <person name="Nguyen T."/>
            <person name="Pegot-Espagnet P."/>
            <person name="Pouilly N."/>
            <person name="Raftis F."/>
            <person name="Sallet E."/>
            <person name="Schiex T."/>
            <person name="Thomas J."/>
            <person name="Vandecasteele C."/>
            <person name="Vares D."/>
            <person name="Vear F."/>
            <person name="Vautrin S."/>
            <person name="Crespi M."/>
            <person name="Mangin B."/>
            <person name="Burke J.M."/>
            <person name="Salse J."/>
            <person name="Munos S."/>
            <person name="Vincourt P."/>
            <person name="Rieseberg L.H."/>
            <person name="Langlade N.B."/>
        </authorList>
    </citation>
    <scope>NUCLEOTIDE SEQUENCE</scope>
    <source>
        <tissue evidence="1">Leaves</tissue>
    </source>
</reference>
<name>A0A9K3E069_HELAN</name>
<dbReference type="Gene3D" id="3.40.630.10">
    <property type="entry name" value="Zn peptidases"/>
    <property type="match status" value="1"/>
</dbReference>